<organism evidence="2 3">
    <name type="scientific">Cyphomyrmex costatus</name>
    <dbReference type="NCBI Taxonomy" id="456900"/>
    <lineage>
        <taxon>Eukaryota</taxon>
        <taxon>Metazoa</taxon>
        <taxon>Ecdysozoa</taxon>
        <taxon>Arthropoda</taxon>
        <taxon>Hexapoda</taxon>
        <taxon>Insecta</taxon>
        <taxon>Pterygota</taxon>
        <taxon>Neoptera</taxon>
        <taxon>Endopterygota</taxon>
        <taxon>Hymenoptera</taxon>
        <taxon>Apocrita</taxon>
        <taxon>Aculeata</taxon>
        <taxon>Formicoidea</taxon>
        <taxon>Formicidae</taxon>
        <taxon>Myrmicinae</taxon>
        <taxon>Cyphomyrmex</taxon>
    </lineage>
</organism>
<evidence type="ECO:0000313" key="2">
    <source>
        <dbReference type="EMBL" id="KYN07826.1"/>
    </source>
</evidence>
<protein>
    <recommendedName>
        <fullName evidence="1">MADF domain-containing protein</fullName>
    </recommendedName>
</protein>
<name>A0A151IPC9_9HYME</name>
<keyword evidence="3" id="KW-1185">Reference proteome</keyword>
<feature type="non-terminal residue" evidence="2">
    <location>
        <position position="1"/>
    </location>
</feature>
<dbReference type="Pfam" id="PF10545">
    <property type="entry name" value="MADF_DNA_bdg"/>
    <property type="match status" value="1"/>
</dbReference>
<evidence type="ECO:0000259" key="1">
    <source>
        <dbReference type="PROSITE" id="PS51029"/>
    </source>
</evidence>
<dbReference type="InterPro" id="IPR006578">
    <property type="entry name" value="MADF-dom"/>
</dbReference>
<dbReference type="Proteomes" id="UP000078542">
    <property type="component" value="Unassembled WGS sequence"/>
</dbReference>
<dbReference type="PROSITE" id="PS51029">
    <property type="entry name" value="MADF"/>
    <property type="match status" value="1"/>
</dbReference>
<dbReference type="STRING" id="456900.A0A151IPC9"/>
<accession>A0A151IPC9</accession>
<dbReference type="SMART" id="SM00595">
    <property type="entry name" value="MADF"/>
    <property type="match status" value="1"/>
</dbReference>
<gene>
    <name evidence="2" type="ORF">ALC62_01199</name>
</gene>
<reference evidence="2 3" key="1">
    <citation type="submission" date="2016-03" db="EMBL/GenBank/DDBJ databases">
        <title>Cyphomyrmex costatus WGS genome.</title>
        <authorList>
            <person name="Nygaard S."/>
            <person name="Hu H."/>
            <person name="Boomsma J."/>
            <person name="Zhang G."/>
        </authorList>
    </citation>
    <scope>NUCLEOTIDE SEQUENCE [LARGE SCALE GENOMIC DNA]</scope>
    <source>
        <strain evidence="2">MS0001</strain>
        <tissue evidence="2">Whole body</tissue>
    </source>
</reference>
<dbReference type="EMBL" id="KQ976869">
    <property type="protein sequence ID" value="KYN07826.1"/>
    <property type="molecule type" value="Genomic_DNA"/>
</dbReference>
<dbReference type="AlphaFoldDB" id="A0A151IPC9"/>
<evidence type="ECO:0000313" key="3">
    <source>
        <dbReference type="Proteomes" id="UP000078542"/>
    </source>
</evidence>
<proteinExistence type="predicted"/>
<feature type="domain" description="MADF" evidence="1">
    <location>
        <begin position="104"/>
        <end position="197"/>
    </location>
</feature>
<sequence>NYVQTCGLCETICNLNNVATHDCLRGYFNYTTDENLYFYPLLDDGVTIVRRSLVQGSEVIATVPLQSNNIVFIQCTYIIDSNNIQPTLNTGQKKEKLSLEEEGTLILEVQCRQPLWNFRLPLAQRNNKITKCLWQEASNAINGKLNAIGCKNKFKNFHDIYRRLINSEKLPNGSASKSNIYKWRHAKIMEFLRDSCLQKR</sequence>